<keyword evidence="2" id="KW-0539">Nucleus</keyword>
<protein>
    <recommendedName>
        <fullName evidence="6">WW domain containing adaptor with coiled-coil</fullName>
    </recommendedName>
</protein>
<dbReference type="GO" id="GO:1904263">
    <property type="term" value="P:positive regulation of TORC1 signaling"/>
    <property type="evidence" value="ECO:0007669"/>
    <property type="project" value="TreeGrafter"/>
</dbReference>
<comment type="caution">
    <text evidence="4">The sequence shown here is derived from an EMBL/GenBank/DDBJ whole genome shotgun (WGS) entry which is preliminary data.</text>
</comment>
<dbReference type="GO" id="GO:0010506">
    <property type="term" value="P:regulation of autophagy"/>
    <property type="evidence" value="ECO:0007669"/>
    <property type="project" value="TreeGrafter"/>
</dbReference>
<dbReference type="Proteomes" id="UP000551758">
    <property type="component" value="Unassembled WGS sequence"/>
</dbReference>
<sequence>MVPILIQSTSGDKSVSHSCTTPSTSSASGLNPTSAPPTSASAIPVSPVPQSPIPPLLQDPNLLRQLLPALQATLQLNNSNVDISKINEVLTAAVTQASLQSIIHKFLTAGPSAFNITSLISQAAQLSTQAQPSNQSPMSLTSDASSPRSYVSPRISTPQTNTVPIKPLISTPPVSSQPKVSTPVVKQGPVSQSATQQPVTADKQQGHEPVSPRSLQRSKFTSIFVDASRLREEAHNMGSVHMSEICTELKNLRSLVRVCEIQATLREQRNYYNLLVVTKT</sequence>
<dbReference type="GO" id="GO:0000993">
    <property type="term" value="F:RNA polymerase II complex binding"/>
    <property type="evidence" value="ECO:0007669"/>
    <property type="project" value="TreeGrafter"/>
</dbReference>
<dbReference type="GO" id="GO:0005634">
    <property type="term" value="C:nucleus"/>
    <property type="evidence" value="ECO:0007669"/>
    <property type="project" value="UniProtKB-SubCell"/>
</dbReference>
<dbReference type="PANTHER" id="PTHR15911:SF6">
    <property type="entry name" value="WW DOMAIN-CONTAINING ADAPTER PROTEIN WITH COILED-COIL"/>
    <property type="match status" value="1"/>
</dbReference>
<feature type="compositionally biased region" description="Polar residues" evidence="3">
    <location>
        <begin position="189"/>
        <end position="203"/>
    </location>
</feature>
<dbReference type="InterPro" id="IPR038867">
    <property type="entry name" value="WAC"/>
</dbReference>
<comment type="subcellular location">
    <subcellularLocation>
        <location evidence="1">Nucleus</location>
    </subcellularLocation>
</comment>
<dbReference type="PANTHER" id="PTHR15911">
    <property type="entry name" value="WW DOMAIN-CONTAINING ADAPTER PROTEIN WITH COILED-COIL"/>
    <property type="match status" value="1"/>
</dbReference>
<feature type="compositionally biased region" description="Polar residues" evidence="3">
    <location>
        <begin position="7"/>
        <end position="31"/>
    </location>
</feature>
<dbReference type="GO" id="GO:0003682">
    <property type="term" value="F:chromatin binding"/>
    <property type="evidence" value="ECO:0007669"/>
    <property type="project" value="TreeGrafter"/>
</dbReference>
<evidence type="ECO:0000256" key="1">
    <source>
        <dbReference type="ARBA" id="ARBA00004123"/>
    </source>
</evidence>
<proteinExistence type="predicted"/>
<dbReference type="AlphaFoldDB" id="A0A7J7FLI0"/>
<evidence type="ECO:0008006" key="6">
    <source>
        <dbReference type="Google" id="ProtNLM"/>
    </source>
</evidence>
<evidence type="ECO:0000256" key="2">
    <source>
        <dbReference type="ARBA" id="ARBA00023242"/>
    </source>
</evidence>
<name>A0A7J7FLI0_DICBM</name>
<feature type="region of interest" description="Disordered" evidence="3">
    <location>
        <begin position="128"/>
        <end position="216"/>
    </location>
</feature>
<feature type="region of interest" description="Disordered" evidence="3">
    <location>
        <begin position="7"/>
        <end position="51"/>
    </location>
</feature>
<dbReference type="EMBL" id="JACDTQ010000172">
    <property type="protein sequence ID" value="KAF5928837.1"/>
    <property type="molecule type" value="Genomic_DNA"/>
</dbReference>
<evidence type="ECO:0000313" key="5">
    <source>
        <dbReference type="Proteomes" id="UP000551758"/>
    </source>
</evidence>
<gene>
    <name evidence="4" type="ORF">HPG69_012409</name>
</gene>
<organism evidence="4 5">
    <name type="scientific">Diceros bicornis minor</name>
    <name type="common">South-central black rhinoceros</name>
    <dbReference type="NCBI Taxonomy" id="77932"/>
    <lineage>
        <taxon>Eukaryota</taxon>
        <taxon>Metazoa</taxon>
        <taxon>Chordata</taxon>
        <taxon>Craniata</taxon>
        <taxon>Vertebrata</taxon>
        <taxon>Euteleostomi</taxon>
        <taxon>Mammalia</taxon>
        <taxon>Eutheria</taxon>
        <taxon>Laurasiatheria</taxon>
        <taxon>Perissodactyla</taxon>
        <taxon>Rhinocerotidae</taxon>
        <taxon>Diceros</taxon>
    </lineage>
</organism>
<reference evidence="4 5" key="1">
    <citation type="journal article" date="2020" name="Mol. Biol. Evol.">
        <title>Interspecific Gene Flow and the Evolution of Specialization in Black and White Rhinoceros.</title>
        <authorList>
            <person name="Moodley Y."/>
            <person name="Westbury M.V."/>
            <person name="Russo I.M."/>
            <person name="Gopalakrishnan S."/>
            <person name="Rakotoarivelo A."/>
            <person name="Olsen R.A."/>
            <person name="Prost S."/>
            <person name="Tunstall T."/>
            <person name="Ryder O.A."/>
            <person name="Dalen L."/>
            <person name="Bruford M.W."/>
        </authorList>
    </citation>
    <scope>NUCLEOTIDE SEQUENCE [LARGE SCALE GENOMIC DNA]</scope>
    <source>
        <strain evidence="4">SBR-YM</strain>
        <tissue evidence="4">Skin</tissue>
    </source>
</reference>
<keyword evidence="5" id="KW-1185">Reference proteome</keyword>
<feature type="compositionally biased region" description="Polar residues" evidence="3">
    <location>
        <begin position="128"/>
        <end position="163"/>
    </location>
</feature>
<accession>A0A7J7FLI0</accession>
<evidence type="ECO:0000313" key="4">
    <source>
        <dbReference type="EMBL" id="KAF5928837.1"/>
    </source>
</evidence>
<evidence type="ECO:0000256" key="3">
    <source>
        <dbReference type="SAM" id="MobiDB-lite"/>
    </source>
</evidence>
<feature type="compositionally biased region" description="Low complexity" evidence="3">
    <location>
        <begin position="32"/>
        <end position="45"/>
    </location>
</feature>